<keyword evidence="4" id="KW-1185">Reference proteome</keyword>
<dbReference type="SUPFAM" id="SSF51430">
    <property type="entry name" value="NAD(P)-linked oxidoreductase"/>
    <property type="match status" value="1"/>
</dbReference>
<dbReference type="InterPro" id="IPR020471">
    <property type="entry name" value="AKR"/>
</dbReference>
<keyword evidence="1" id="KW-0560">Oxidoreductase</keyword>
<organism evidence="3 4">
    <name type="scientific">Mycobacterium senriense</name>
    <dbReference type="NCBI Taxonomy" id="2775496"/>
    <lineage>
        <taxon>Bacteria</taxon>
        <taxon>Bacillati</taxon>
        <taxon>Actinomycetota</taxon>
        <taxon>Actinomycetes</taxon>
        <taxon>Mycobacteriales</taxon>
        <taxon>Mycobacteriaceae</taxon>
        <taxon>Mycobacterium</taxon>
        <taxon>Mycobacterium avium complex (MAC)</taxon>
    </lineage>
</organism>
<evidence type="ECO:0000313" key="4">
    <source>
        <dbReference type="Proteomes" id="UP000826012"/>
    </source>
</evidence>
<reference evidence="3 4" key="1">
    <citation type="submission" date="2021-07" db="EMBL/GenBank/DDBJ databases">
        <title>Complete genome sequence of nontuberculous Mycobacterium sp. TY59.</title>
        <authorList>
            <person name="Fukushima K."/>
        </authorList>
    </citation>
    <scope>NUCLEOTIDE SEQUENCE [LARGE SCALE GENOMIC DNA]</scope>
    <source>
        <strain evidence="3 4">TY59</strain>
    </source>
</reference>
<evidence type="ECO:0000313" key="3">
    <source>
        <dbReference type="EMBL" id="BCZ25043.1"/>
    </source>
</evidence>
<name>A0ABM7SUH6_9MYCO</name>
<feature type="domain" description="NADP-dependent oxidoreductase" evidence="2">
    <location>
        <begin position="39"/>
        <end position="333"/>
    </location>
</feature>
<dbReference type="InterPro" id="IPR023210">
    <property type="entry name" value="NADP_OxRdtase_dom"/>
</dbReference>
<dbReference type="PANTHER" id="PTHR43364:SF4">
    <property type="entry name" value="NAD(P)-LINKED OXIDOREDUCTASE SUPERFAMILY PROTEIN"/>
    <property type="match status" value="1"/>
</dbReference>
<dbReference type="Gene3D" id="3.20.20.100">
    <property type="entry name" value="NADP-dependent oxidoreductase domain"/>
    <property type="match status" value="1"/>
</dbReference>
<dbReference type="PRINTS" id="PR00069">
    <property type="entry name" value="ALDKETRDTASE"/>
</dbReference>
<dbReference type="InterPro" id="IPR018170">
    <property type="entry name" value="Aldo/ket_reductase_CS"/>
</dbReference>
<dbReference type="Proteomes" id="UP000826012">
    <property type="component" value="Chromosome"/>
</dbReference>
<dbReference type="CDD" id="cd19084">
    <property type="entry name" value="AKR_AKR11B1-like"/>
    <property type="match status" value="1"/>
</dbReference>
<gene>
    <name evidence="3" type="ORF">MTY59_48980</name>
</gene>
<dbReference type="PANTHER" id="PTHR43364">
    <property type="entry name" value="NADH-SPECIFIC METHYLGLYOXAL REDUCTASE-RELATED"/>
    <property type="match status" value="1"/>
</dbReference>
<dbReference type="Pfam" id="PF00248">
    <property type="entry name" value="Aldo_ket_red"/>
    <property type="match status" value="1"/>
</dbReference>
<proteinExistence type="predicted"/>
<evidence type="ECO:0000256" key="1">
    <source>
        <dbReference type="ARBA" id="ARBA00023002"/>
    </source>
</evidence>
<dbReference type="InterPro" id="IPR050523">
    <property type="entry name" value="AKR_Detox_Biosynth"/>
</dbReference>
<dbReference type="InterPro" id="IPR036812">
    <property type="entry name" value="NAD(P)_OxRdtase_dom_sf"/>
</dbReference>
<accession>A0ABM7SUH6</accession>
<reference evidence="3 4" key="2">
    <citation type="submission" date="2021-07" db="EMBL/GenBank/DDBJ databases">
        <authorList>
            <person name="Matsumoto Y."/>
            <person name="Motooka D."/>
            <person name="Nakamura S."/>
        </authorList>
    </citation>
    <scope>NUCLEOTIDE SEQUENCE [LARGE SCALE GENOMIC DNA]</scope>
    <source>
        <strain evidence="3 4">TY59</strain>
    </source>
</reference>
<sequence>MVEFGGSAAPAGYAVDVYATGRVGMKTITFGKTGLEVSRLAFGTWEFCSDWGHADEEAAIAMIRNARELGINFFDTAQQYGFGASERLLGKALRDDLKKSRDEVVIATKGGLRATDNGLVRDGSRKWLREGVESSLNALGIDHIDVYLVHWPDPDTPAADTAGALAELVSEGKIRHVGVSNYDTAQVREFSETLPVEVVQPPYHLFRRDIENELLPYAREHDIGVMVYGPLAHGLLTGTMKADTSFAAQDWRGKSDIFTGDGYLRNLEVVARLEALAAGLGVTISQLAIARAIAQPGVHVAIVGAQQLQYLQESSRAADVTLSEGDLIAIDEILGAATPVGGPYPEMHQKAS</sequence>
<evidence type="ECO:0000259" key="2">
    <source>
        <dbReference type="Pfam" id="PF00248"/>
    </source>
</evidence>
<dbReference type="PROSITE" id="PS00062">
    <property type="entry name" value="ALDOKETO_REDUCTASE_2"/>
    <property type="match status" value="1"/>
</dbReference>
<dbReference type="EMBL" id="AP024828">
    <property type="protein sequence ID" value="BCZ25043.1"/>
    <property type="molecule type" value="Genomic_DNA"/>
</dbReference>
<protein>
    <submittedName>
        <fullName evidence="3">Oxidoreductase</fullName>
    </submittedName>
</protein>